<protein>
    <recommendedName>
        <fullName evidence="3">CCHC-type domain-containing protein</fullName>
    </recommendedName>
</protein>
<feature type="compositionally biased region" description="Low complexity" evidence="1">
    <location>
        <begin position="85"/>
        <end position="111"/>
    </location>
</feature>
<reference evidence="2" key="1">
    <citation type="submission" date="2018-02" db="EMBL/GenBank/DDBJ databases">
        <authorList>
            <person name="Cohen D.B."/>
            <person name="Kent A.D."/>
        </authorList>
    </citation>
    <scope>NUCLEOTIDE SEQUENCE</scope>
</reference>
<evidence type="ECO:0008006" key="3">
    <source>
        <dbReference type="Google" id="ProtNLM"/>
    </source>
</evidence>
<organism evidence="2">
    <name type="scientific">Fagus sylvatica</name>
    <name type="common">Beechnut</name>
    <dbReference type="NCBI Taxonomy" id="28930"/>
    <lineage>
        <taxon>Eukaryota</taxon>
        <taxon>Viridiplantae</taxon>
        <taxon>Streptophyta</taxon>
        <taxon>Embryophyta</taxon>
        <taxon>Tracheophyta</taxon>
        <taxon>Spermatophyta</taxon>
        <taxon>Magnoliopsida</taxon>
        <taxon>eudicotyledons</taxon>
        <taxon>Gunneridae</taxon>
        <taxon>Pentapetalae</taxon>
        <taxon>rosids</taxon>
        <taxon>fabids</taxon>
        <taxon>Fagales</taxon>
        <taxon>Fagaceae</taxon>
        <taxon>Fagus</taxon>
    </lineage>
</organism>
<name>A0A2N9GYK2_FAGSY</name>
<dbReference type="PANTHER" id="PTHR35046:SF18">
    <property type="entry name" value="RNA-DIRECTED DNA POLYMERASE"/>
    <property type="match status" value="1"/>
</dbReference>
<sequence length="190" mass="21239">MARVDLQEKEEQMVARYLSGLKPPIQDSLVLYVIFTVSEAYNRALVVEKQLARKALQYQSFGRNQTTASTNRPGQQPWQSKNGQPYPATSTSSSAATKNPSSSKFPTSSTSFKSYKCGGEGHKANECKKGGLTKIKTRMVETMDEDELADQSMDIEDEVKKKLEAANAKYKATVYKYRKEVIFKLGNLFG</sequence>
<accession>A0A2N9GYK2</accession>
<proteinExistence type="predicted"/>
<dbReference type="EMBL" id="OIVN01002557">
    <property type="protein sequence ID" value="SPD04628.1"/>
    <property type="molecule type" value="Genomic_DNA"/>
</dbReference>
<dbReference type="PANTHER" id="PTHR35046">
    <property type="entry name" value="ZINC KNUCKLE (CCHC-TYPE) FAMILY PROTEIN"/>
    <property type="match status" value="1"/>
</dbReference>
<feature type="region of interest" description="Disordered" evidence="1">
    <location>
        <begin position="63"/>
        <end position="111"/>
    </location>
</feature>
<dbReference type="AlphaFoldDB" id="A0A2N9GYK2"/>
<evidence type="ECO:0000256" key="1">
    <source>
        <dbReference type="SAM" id="MobiDB-lite"/>
    </source>
</evidence>
<evidence type="ECO:0000313" key="2">
    <source>
        <dbReference type="EMBL" id="SPD04628.1"/>
    </source>
</evidence>
<gene>
    <name evidence="2" type="ORF">FSB_LOCUS32510</name>
</gene>
<feature type="compositionally biased region" description="Polar residues" evidence="1">
    <location>
        <begin position="63"/>
        <end position="83"/>
    </location>
</feature>